<dbReference type="GO" id="GO:0030687">
    <property type="term" value="C:preribosome, large subunit precursor"/>
    <property type="evidence" value="ECO:0007669"/>
    <property type="project" value="TreeGrafter"/>
</dbReference>
<evidence type="ECO:0000256" key="1">
    <source>
        <dbReference type="SAM" id="MobiDB-lite"/>
    </source>
</evidence>
<dbReference type="PANTHER" id="PTHR22734">
    <property type="entry name" value="U3 SMALL NUCLEOLAR RIBONUCLEOPROTEIN PROTEIN IMP4"/>
    <property type="match status" value="1"/>
</dbReference>
<dbReference type="Gene3D" id="3.40.50.10480">
    <property type="entry name" value="Probable brix-domain ribosomal biogenesis protein"/>
    <property type="match status" value="1"/>
</dbReference>
<reference evidence="3 4" key="1">
    <citation type="journal article" date="2020" name="ISME J.">
        <title>Uncovering the hidden diversity of litter-decomposition mechanisms in mushroom-forming fungi.</title>
        <authorList>
            <person name="Floudas D."/>
            <person name="Bentzer J."/>
            <person name="Ahren D."/>
            <person name="Johansson T."/>
            <person name="Persson P."/>
            <person name="Tunlid A."/>
        </authorList>
    </citation>
    <scope>NUCLEOTIDE SEQUENCE [LARGE SCALE GENOMIC DNA]</scope>
    <source>
        <strain evidence="3 4">CBS 101986</strain>
    </source>
</reference>
<proteinExistence type="predicted"/>
<dbReference type="GO" id="GO:0042134">
    <property type="term" value="F:rRNA primary transcript binding"/>
    <property type="evidence" value="ECO:0007669"/>
    <property type="project" value="InterPro"/>
</dbReference>
<evidence type="ECO:0000259" key="2">
    <source>
        <dbReference type="PROSITE" id="PS50833"/>
    </source>
</evidence>
<dbReference type="OrthoDB" id="264354at2759"/>
<keyword evidence="4" id="KW-1185">Reference proteome</keyword>
<dbReference type="PANTHER" id="PTHR22734:SF3">
    <property type="entry name" value="RIBOSOME PRODUCTION FACTOR 1"/>
    <property type="match status" value="1"/>
</dbReference>
<gene>
    <name evidence="3" type="ORF">D9619_006316</name>
</gene>
<dbReference type="Pfam" id="PF04427">
    <property type="entry name" value="Brix"/>
    <property type="match status" value="1"/>
</dbReference>
<dbReference type="GO" id="GO:0005730">
    <property type="term" value="C:nucleolus"/>
    <property type="evidence" value="ECO:0007669"/>
    <property type="project" value="TreeGrafter"/>
</dbReference>
<dbReference type="EMBL" id="JAACJJ010000042">
    <property type="protein sequence ID" value="KAF5316828.1"/>
    <property type="molecule type" value="Genomic_DNA"/>
</dbReference>
<accession>A0A8H5EYL5</accession>
<sequence>MPTSRFEPSSIRNKMKREDIFQKNKKAKNQRKLEKRLARAKEEANDPAAKKKRLTENVPRTLDNMREFDPSILTADPSTSKDTAEGSGETPLDQLEADLDNDPFASYFTSADDPTMPPKILITTGFKASKATYDFCDELVGVFPGAEFIRRKKGKGFEMGRIAGWAADRGYKHLCVVNEDMKKPNAITLVHLPNGPSAYFKLTSVELTKQIFGHARATPHFPELVLNNFVTRLGHAVGRMFQTTFPQLPEFQGRQVVTLHNQRDFLFFRRHRYAFRSTEKVALQEIGPRFTLKLRWMKKGIPAVFNFGEDAKSLTIEPEEPAEETSPAEPGPEEAANEKPKKVVPPKQDEIIWAWKPELETSRKTFFL</sequence>
<evidence type="ECO:0000313" key="4">
    <source>
        <dbReference type="Proteomes" id="UP000567179"/>
    </source>
</evidence>
<feature type="compositionally biased region" description="Polar residues" evidence="1">
    <location>
        <begin position="1"/>
        <end position="12"/>
    </location>
</feature>
<organism evidence="3 4">
    <name type="scientific">Psilocybe cf. subviscida</name>
    <dbReference type="NCBI Taxonomy" id="2480587"/>
    <lineage>
        <taxon>Eukaryota</taxon>
        <taxon>Fungi</taxon>
        <taxon>Dikarya</taxon>
        <taxon>Basidiomycota</taxon>
        <taxon>Agaricomycotina</taxon>
        <taxon>Agaricomycetes</taxon>
        <taxon>Agaricomycetidae</taxon>
        <taxon>Agaricales</taxon>
        <taxon>Agaricineae</taxon>
        <taxon>Strophariaceae</taxon>
        <taxon>Psilocybe</taxon>
    </lineage>
</organism>
<dbReference type="AlphaFoldDB" id="A0A8H5EYL5"/>
<dbReference type="InterPro" id="IPR044281">
    <property type="entry name" value="IMP4/RPF1"/>
</dbReference>
<feature type="region of interest" description="Disordered" evidence="1">
    <location>
        <begin position="1"/>
        <end position="96"/>
    </location>
</feature>
<protein>
    <recommendedName>
        <fullName evidence="2">Brix domain-containing protein</fullName>
    </recommendedName>
</protein>
<feature type="region of interest" description="Disordered" evidence="1">
    <location>
        <begin position="315"/>
        <end position="345"/>
    </location>
</feature>
<dbReference type="PROSITE" id="PS50833">
    <property type="entry name" value="BRIX"/>
    <property type="match status" value="1"/>
</dbReference>
<feature type="compositionally biased region" description="Basic and acidic residues" evidence="1">
    <location>
        <begin position="31"/>
        <end position="44"/>
    </location>
</feature>
<dbReference type="InterPro" id="IPR007109">
    <property type="entry name" value="Brix"/>
</dbReference>
<dbReference type="SUPFAM" id="SSF52954">
    <property type="entry name" value="Class II aaRS ABD-related"/>
    <property type="match status" value="1"/>
</dbReference>
<evidence type="ECO:0000313" key="3">
    <source>
        <dbReference type="EMBL" id="KAF5316828.1"/>
    </source>
</evidence>
<dbReference type="GO" id="GO:0000460">
    <property type="term" value="P:maturation of 5.8S rRNA"/>
    <property type="evidence" value="ECO:0007669"/>
    <property type="project" value="TreeGrafter"/>
</dbReference>
<dbReference type="Proteomes" id="UP000567179">
    <property type="component" value="Unassembled WGS sequence"/>
</dbReference>
<dbReference type="SMART" id="SM00879">
    <property type="entry name" value="Brix"/>
    <property type="match status" value="1"/>
</dbReference>
<comment type="caution">
    <text evidence="3">The sequence shown here is derived from an EMBL/GenBank/DDBJ whole genome shotgun (WGS) entry which is preliminary data.</text>
</comment>
<name>A0A8H5EYL5_9AGAR</name>
<feature type="domain" description="Brix" evidence="2">
    <location>
        <begin position="118"/>
        <end position="303"/>
    </location>
</feature>
<dbReference type="GO" id="GO:0000470">
    <property type="term" value="P:maturation of LSU-rRNA"/>
    <property type="evidence" value="ECO:0007669"/>
    <property type="project" value="TreeGrafter"/>
</dbReference>